<comment type="pathway">
    <text evidence="2 15">Purine metabolism; IMP biosynthesis via de novo pathway; 5-amino-1-(5-phospho-D-ribosyl)imidazole from N(2)-formyl-N(1)-(5-phospho-D-ribosyl)glycinamide: step 2/2.</text>
</comment>
<dbReference type="FunFam" id="3.30.1330.10:FF:000001">
    <property type="entry name" value="Phosphoribosylformylglycinamidine cyclo-ligase"/>
    <property type="match status" value="1"/>
</dbReference>
<evidence type="ECO:0000256" key="10">
    <source>
        <dbReference type="ARBA" id="ARBA00022840"/>
    </source>
</evidence>
<accession>A0A2U2IYK2</accession>
<comment type="similarity">
    <text evidence="3 15">Belongs to the AIR synthase family.</text>
</comment>
<dbReference type="InterPro" id="IPR004733">
    <property type="entry name" value="PurM_cligase"/>
</dbReference>
<evidence type="ECO:0000256" key="13">
    <source>
        <dbReference type="ARBA" id="ARBA00033093"/>
    </source>
</evidence>
<proteinExistence type="inferred from homology"/>
<dbReference type="InterPro" id="IPR036676">
    <property type="entry name" value="PurM-like_C_sf"/>
</dbReference>
<evidence type="ECO:0000256" key="9">
    <source>
        <dbReference type="ARBA" id="ARBA00022755"/>
    </source>
</evidence>
<dbReference type="EMBL" id="QFFF01000002">
    <property type="protein sequence ID" value="PWG01173.1"/>
    <property type="molecule type" value="Genomic_DNA"/>
</dbReference>
<dbReference type="GO" id="GO:0046084">
    <property type="term" value="P:adenine biosynthetic process"/>
    <property type="evidence" value="ECO:0007669"/>
    <property type="project" value="TreeGrafter"/>
</dbReference>
<keyword evidence="7 15" id="KW-0436">Ligase</keyword>
<dbReference type="PANTHER" id="PTHR10520">
    <property type="entry name" value="TRIFUNCTIONAL PURINE BIOSYNTHETIC PROTEIN ADENOSINE-3-RELATED"/>
    <property type="match status" value="1"/>
</dbReference>
<dbReference type="PANTHER" id="PTHR10520:SF12">
    <property type="entry name" value="TRIFUNCTIONAL PURINE BIOSYNTHETIC PROTEIN ADENOSINE-3"/>
    <property type="match status" value="1"/>
</dbReference>
<keyword evidence="6 15" id="KW-0963">Cytoplasm</keyword>
<feature type="domain" description="PurM-like C-terminal" evidence="17">
    <location>
        <begin position="181"/>
        <end position="345"/>
    </location>
</feature>
<dbReference type="InterPro" id="IPR016188">
    <property type="entry name" value="PurM-like_N"/>
</dbReference>
<evidence type="ECO:0000259" key="16">
    <source>
        <dbReference type="Pfam" id="PF00586"/>
    </source>
</evidence>
<evidence type="ECO:0000256" key="7">
    <source>
        <dbReference type="ARBA" id="ARBA00022598"/>
    </source>
</evidence>
<evidence type="ECO:0000256" key="2">
    <source>
        <dbReference type="ARBA" id="ARBA00004686"/>
    </source>
</evidence>
<name>A0A2U2IYK2_9SPHN</name>
<dbReference type="HAMAP" id="MF_00741">
    <property type="entry name" value="AIRS"/>
    <property type="match status" value="1"/>
</dbReference>
<organism evidence="18 19">
    <name type="scientific">Allosphingosinicella humi</name>
    <dbReference type="NCBI Taxonomy" id="2068657"/>
    <lineage>
        <taxon>Bacteria</taxon>
        <taxon>Pseudomonadati</taxon>
        <taxon>Pseudomonadota</taxon>
        <taxon>Alphaproteobacteria</taxon>
        <taxon>Sphingomonadales</taxon>
        <taxon>Sphingomonadaceae</taxon>
        <taxon>Allosphingosinicella</taxon>
    </lineage>
</organism>
<dbReference type="Gene3D" id="3.90.650.10">
    <property type="entry name" value="PurM-like C-terminal domain"/>
    <property type="match status" value="1"/>
</dbReference>
<dbReference type="Proteomes" id="UP000245916">
    <property type="component" value="Unassembled WGS sequence"/>
</dbReference>
<dbReference type="GO" id="GO:0006189">
    <property type="term" value="P:'de novo' IMP biosynthetic process"/>
    <property type="evidence" value="ECO:0007669"/>
    <property type="project" value="UniProtKB-UniRule"/>
</dbReference>
<dbReference type="SUPFAM" id="SSF55326">
    <property type="entry name" value="PurM N-terminal domain-like"/>
    <property type="match status" value="1"/>
</dbReference>
<dbReference type="InterPro" id="IPR010918">
    <property type="entry name" value="PurM-like_C_dom"/>
</dbReference>
<keyword evidence="9 15" id="KW-0658">Purine biosynthesis</keyword>
<evidence type="ECO:0000256" key="12">
    <source>
        <dbReference type="ARBA" id="ARBA00032931"/>
    </source>
</evidence>
<comment type="caution">
    <text evidence="18">The sequence shown here is derived from an EMBL/GenBank/DDBJ whole genome shotgun (WGS) entry which is preliminary data.</text>
</comment>
<dbReference type="GO" id="GO:0004637">
    <property type="term" value="F:phosphoribosylamine-glycine ligase activity"/>
    <property type="evidence" value="ECO:0007669"/>
    <property type="project" value="TreeGrafter"/>
</dbReference>
<keyword evidence="8 15" id="KW-0547">Nucleotide-binding</keyword>
<evidence type="ECO:0000256" key="15">
    <source>
        <dbReference type="HAMAP-Rule" id="MF_00741"/>
    </source>
</evidence>
<keyword evidence="19" id="KW-1185">Reference proteome</keyword>
<evidence type="ECO:0000256" key="11">
    <source>
        <dbReference type="ARBA" id="ARBA00031908"/>
    </source>
</evidence>
<evidence type="ECO:0000256" key="5">
    <source>
        <dbReference type="ARBA" id="ARBA00020367"/>
    </source>
</evidence>
<dbReference type="Pfam" id="PF02769">
    <property type="entry name" value="AIRS_C"/>
    <property type="match status" value="1"/>
</dbReference>
<dbReference type="Pfam" id="PF00586">
    <property type="entry name" value="AIRS"/>
    <property type="match status" value="1"/>
</dbReference>
<evidence type="ECO:0000313" key="18">
    <source>
        <dbReference type="EMBL" id="PWG01173.1"/>
    </source>
</evidence>
<evidence type="ECO:0000313" key="19">
    <source>
        <dbReference type="Proteomes" id="UP000245916"/>
    </source>
</evidence>
<evidence type="ECO:0000256" key="3">
    <source>
        <dbReference type="ARBA" id="ARBA00010280"/>
    </source>
</evidence>
<dbReference type="CDD" id="cd02196">
    <property type="entry name" value="PurM"/>
    <property type="match status" value="1"/>
</dbReference>
<dbReference type="GO" id="GO:0005829">
    <property type="term" value="C:cytosol"/>
    <property type="evidence" value="ECO:0007669"/>
    <property type="project" value="TreeGrafter"/>
</dbReference>
<sequence>MSEIDEQTESYTYAKAGVSIAAGNALVKAIGPLAKSTARPGADASLGGFGGFFDLKAAGYTDPLLVAANDGVGTKLKLAIDSGRHDGVGIDLVAMCVNDLIVQGAEPLFFLDYFATGKLEGGVAEAVIAGIAEGCRQAGCALIGGETAEMPGMYAEGDYDLAGFCVGAVERGEALTGDKVQAGDLILGLASSGVHSNGFSLVRRLAADKGWKLDRPALFDQDRLLIETLLEPTRIYVKSLLPVVRSGRIHALAHITGGGLLENIPRVLPEGLHAFVDADAWPQPRLMAFLQAQGNIEPGEMARTFNCGIGMALVVAPDAADAVTEELEAAGETVFRIGRIEAGEKGCTVSGSDEAWSARAAWTATHHG</sequence>
<dbReference type="GO" id="GO:0004641">
    <property type="term" value="F:phosphoribosylformylglycinamidine cyclo-ligase activity"/>
    <property type="evidence" value="ECO:0007669"/>
    <property type="project" value="UniProtKB-UniRule"/>
</dbReference>
<dbReference type="NCBIfam" id="TIGR00878">
    <property type="entry name" value="purM"/>
    <property type="match status" value="1"/>
</dbReference>
<evidence type="ECO:0000256" key="14">
    <source>
        <dbReference type="ARBA" id="ARBA00049057"/>
    </source>
</evidence>
<keyword evidence="10 15" id="KW-0067">ATP-binding</keyword>
<evidence type="ECO:0000256" key="8">
    <source>
        <dbReference type="ARBA" id="ARBA00022741"/>
    </source>
</evidence>
<evidence type="ECO:0000259" key="17">
    <source>
        <dbReference type="Pfam" id="PF02769"/>
    </source>
</evidence>
<dbReference type="SUPFAM" id="SSF56042">
    <property type="entry name" value="PurM C-terminal domain-like"/>
    <property type="match status" value="1"/>
</dbReference>
<evidence type="ECO:0000256" key="6">
    <source>
        <dbReference type="ARBA" id="ARBA00022490"/>
    </source>
</evidence>
<dbReference type="Gene3D" id="3.30.1330.10">
    <property type="entry name" value="PurM-like, N-terminal domain"/>
    <property type="match status" value="1"/>
</dbReference>
<dbReference type="OrthoDB" id="9777881at2"/>
<dbReference type="RefSeq" id="WP_109272235.1">
    <property type="nucleotide sequence ID" value="NZ_QFFF01000002.1"/>
</dbReference>
<evidence type="ECO:0000256" key="1">
    <source>
        <dbReference type="ARBA" id="ARBA00004496"/>
    </source>
</evidence>
<dbReference type="EC" id="6.3.3.1" evidence="4 15"/>
<feature type="domain" description="PurM-like N-terminal" evidence="16">
    <location>
        <begin position="64"/>
        <end position="169"/>
    </location>
</feature>
<gene>
    <name evidence="15" type="primary">purM</name>
    <name evidence="18" type="ORF">DF286_13595</name>
</gene>
<dbReference type="InterPro" id="IPR036921">
    <property type="entry name" value="PurM-like_N_sf"/>
</dbReference>
<dbReference type="FunFam" id="3.90.650.10:FF:000011">
    <property type="entry name" value="Phosphoribosylformylglycinamidine cyclo-ligase"/>
    <property type="match status" value="1"/>
</dbReference>
<comment type="subcellular location">
    <subcellularLocation>
        <location evidence="1 15">Cytoplasm</location>
    </subcellularLocation>
</comment>
<dbReference type="UniPathway" id="UPA00074">
    <property type="reaction ID" value="UER00129"/>
</dbReference>
<comment type="catalytic activity">
    <reaction evidence="14 15">
        <text>2-formamido-N(1)-(5-O-phospho-beta-D-ribosyl)acetamidine + ATP = 5-amino-1-(5-phospho-beta-D-ribosyl)imidazole + ADP + phosphate + H(+)</text>
        <dbReference type="Rhea" id="RHEA:23032"/>
        <dbReference type="ChEBI" id="CHEBI:15378"/>
        <dbReference type="ChEBI" id="CHEBI:30616"/>
        <dbReference type="ChEBI" id="CHEBI:43474"/>
        <dbReference type="ChEBI" id="CHEBI:137981"/>
        <dbReference type="ChEBI" id="CHEBI:147287"/>
        <dbReference type="ChEBI" id="CHEBI:456216"/>
        <dbReference type="EC" id="6.3.3.1"/>
    </reaction>
</comment>
<reference evidence="18 19" key="1">
    <citation type="submission" date="2018-05" db="EMBL/GenBank/DDBJ databases">
        <title>Genome of Sphingosinicella humi QZX222.</title>
        <authorList>
            <person name="Qiao Z."/>
            <person name="Wang G."/>
        </authorList>
    </citation>
    <scope>NUCLEOTIDE SEQUENCE [LARGE SCALE GENOMIC DNA]</scope>
    <source>
        <strain evidence="18 19">QZX222</strain>
    </source>
</reference>
<evidence type="ECO:0000256" key="4">
    <source>
        <dbReference type="ARBA" id="ARBA00013047"/>
    </source>
</evidence>
<protein>
    <recommendedName>
        <fullName evidence="5 15">Phosphoribosylformylglycinamidine cyclo-ligase</fullName>
        <ecNumber evidence="4 15">6.3.3.1</ecNumber>
    </recommendedName>
    <alternativeName>
        <fullName evidence="12 15">AIR synthase</fullName>
    </alternativeName>
    <alternativeName>
        <fullName evidence="13 15">AIRS</fullName>
    </alternativeName>
    <alternativeName>
        <fullName evidence="11 15">Phosphoribosyl-aminoimidazole synthetase</fullName>
    </alternativeName>
</protein>
<dbReference type="GO" id="GO:0005524">
    <property type="term" value="F:ATP binding"/>
    <property type="evidence" value="ECO:0007669"/>
    <property type="project" value="UniProtKB-KW"/>
</dbReference>
<dbReference type="AlphaFoldDB" id="A0A2U2IYK2"/>